<evidence type="ECO:0000313" key="2">
    <source>
        <dbReference type="EMBL" id="AHY20353.1"/>
    </source>
</evidence>
<dbReference type="InterPro" id="IPR043502">
    <property type="entry name" value="DNA/RNA_pol_sf"/>
</dbReference>
<dbReference type="SUPFAM" id="SSF56672">
    <property type="entry name" value="DNA/RNA polymerases"/>
    <property type="match status" value="1"/>
</dbReference>
<dbReference type="EMBL" id="KJ461445">
    <property type="protein sequence ID" value="AHY20353.1"/>
    <property type="molecule type" value="Genomic_DNA"/>
</dbReference>
<dbReference type="PANTHER" id="PTHR24559">
    <property type="entry name" value="TRANSPOSON TY3-I GAG-POL POLYPROTEIN"/>
    <property type="match status" value="1"/>
</dbReference>
<proteinExistence type="predicted"/>
<gene>
    <name evidence="2" type="primary">orf135</name>
</gene>
<dbReference type="Pfam" id="PF00078">
    <property type="entry name" value="RVT_1"/>
    <property type="match status" value="1"/>
</dbReference>
<dbReference type="InterPro" id="IPR053134">
    <property type="entry name" value="RNA-dir_DNA_polymerase"/>
</dbReference>
<geneLocation type="mitochondrion" evidence="2"/>
<organism evidence="2">
    <name type="scientific">Brassica juncea var. tumida</name>
    <dbReference type="NCBI Taxonomy" id="323352"/>
    <lineage>
        <taxon>Eukaryota</taxon>
        <taxon>Viridiplantae</taxon>
        <taxon>Streptophyta</taxon>
        <taxon>Embryophyta</taxon>
        <taxon>Tracheophyta</taxon>
        <taxon>Spermatophyta</taxon>
        <taxon>Magnoliopsida</taxon>
        <taxon>eudicotyledons</taxon>
        <taxon>Gunneridae</taxon>
        <taxon>Pentapetalae</taxon>
        <taxon>rosids</taxon>
        <taxon>malvids</taxon>
        <taxon>Brassicales</taxon>
        <taxon>Brassicaceae</taxon>
        <taxon>Brassiceae</taxon>
        <taxon>Brassica</taxon>
    </lineage>
</organism>
<dbReference type="Gene3D" id="3.10.10.10">
    <property type="entry name" value="HIV Type 1 Reverse Transcriptase, subunit A, domain 1"/>
    <property type="match status" value="1"/>
</dbReference>
<dbReference type="AlphaFoldDB" id="A0A023VWR8"/>
<evidence type="ECO:0000259" key="1">
    <source>
        <dbReference type="Pfam" id="PF00078"/>
    </source>
</evidence>
<sequence length="135" mass="15683">MSPLELAELRKQLTDLLDAGFIQPSKAPYGAPVLFQKKQDGSLRMCVDYRALNKVRVKNKYPVPLVADLFDRLSKASFFTKLDLRLGYWKVRIAEGDEPKTTYFCYQIWLYEFLVMLIRGQSMRLLNKFPAKLAL</sequence>
<keyword evidence="2" id="KW-0496">Mitochondrion</keyword>
<dbReference type="InterPro" id="IPR000477">
    <property type="entry name" value="RT_dom"/>
</dbReference>
<dbReference type="PANTHER" id="PTHR24559:SF436">
    <property type="entry name" value="RNA-DIRECTED DNA POLYMERASE HOMOLOG"/>
    <property type="match status" value="1"/>
</dbReference>
<dbReference type="CDD" id="cd01647">
    <property type="entry name" value="RT_LTR"/>
    <property type="match status" value="1"/>
</dbReference>
<accession>A0A023VWR8</accession>
<feature type="domain" description="Reverse transcriptase" evidence="1">
    <location>
        <begin position="37"/>
        <end position="121"/>
    </location>
</feature>
<name>A0A023VWR8_BRAJU</name>
<reference evidence="2" key="1">
    <citation type="submission" date="2014-02" db="EMBL/GenBank/DDBJ databases">
        <title>The mitochondrial genome of Brassica juncea var tumida Tsen et Lee.</title>
        <authorList>
            <person name="Yang J."/>
            <person name="Liu D."/>
            <person name="Zhang M."/>
        </authorList>
    </citation>
    <scope>NUCLEOTIDE SEQUENCE</scope>
</reference>
<protein>
    <recommendedName>
        <fullName evidence="1">Reverse transcriptase domain-containing protein</fullName>
    </recommendedName>
</protein>